<dbReference type="EMBL" id="CP016359">
    <property type="protein sequence ID" value="APU69332.1"/>
    <property type="molecule type" value="Genomic_DNA"/>
</dbReference>
<proteinExistence type="predicted"/>
<protein>
    <submittedName>
        <fullName evidence="1">Uncharacterized protein</fullName>
    </submittedName>
</protein>
<evidence type="ECO:0000313" key="1">
    <source>
        <dbReference type="EMBL" id="APU69332.1"/>
    </source>
</evidence>
<reference evidence="1 2" key="1">
    <citation type="submission" date="2016-07" db="EMBL/GenBank/DDBJ databases">
        <title>Multi-omics approach to identify versatile polysaccharide utilization systems of a marine flavobacterium Gramella flava.</title>
        <authorList>
            <person name="Tang K."/>
        </authorList>
    </citation>
    <scope>NUCLEOTIDE SEQUENCE [LARGE SCALE GENOMIC DNA]</scope>
    <source>
        <strain evidence="1 2">JLT2011</strain>
    </source>
</reference>
<dbReference type="RefSeq" id="WP_139839228.1">
    <property type="nucleotide sequence ID" value="NZ_AMRU01000007.1"/>
</dbReference>
<dbReference type="OrthoDB" id="1428549at2"/>
<evidence type="ECO:0000313" key="2">
    <source>
        <dbReference type="Proteomes" id="UP000186230"/>
    </source>
</evidence>
<dbReference type="AlphaFoldDB" id="A0A1L7I895"/>
<dbReference type="Proteomes" id="UP000186230">
    <property type="component" value="Chromosome"/>
</dbReference>
<name>A0A1L7I895_9FLAO</name>
<organism evidence="1 2">
    <name type="scientific">Christiangramia flava JLT2011</name>
    <dbReference type="NCBI Taxonomy" id="1229726"/>
    <lineage>
        <taxon>Bacteria</taxon>
        <taxon>Pseudomonadati</taxon>
        <taxon>Bacteroidota</taxon>
        <taxon>Flavobacteriia</taxon>
        <taxon>Flavobacteriales</taxon>
        <taxon>Flavobacteriaceae</taxon>
        <taxon>Christiangramia</taxon>
    </lineage>
</organism>
<dbReference type="KEGG" id="gfl:GRFL_2608"/>
<accession>A0A1L7I895</accession>
<sequence length="492" mass="55910">MRKTAFFLFLGVVVLWGCSKDEPSQGEEQQVTMTGQFIDSAVQGLYYETETHSGYTDESGNYDYEKGETVTFYVGDILLGSALATGELSPLDIATTADATINTLEVQNIAAFLQTLDSDGDPSNGIAISSTVANALSLSEIDFTQNIIQVLGEIALEVFQETGISLEVVYPGMAAAHLAQSLEIEFEPADLFVNNFVPIFSDAFGHNTRIFQWIHEFDNDGKLIKSTKYEKYPTRILGEYTFSDYTDSSVKMHALRYEYYRAGQLEEDFLISFTEDYTITMYQNLRPNYSYPVTAILELDSEKFLKKTARQNTEGDVYYRREYFYDEEDYLVKFVNSDFQEATNVNFTTETSFTYTDFGDLKTEMATSMNGTMNFEYNYRDDHSLESLNSKSQIDNSETQTTIEYDEQETILKDTTLSTYSNGQSNKTIEVYENGILSYYEWHMNGVLYQKSWYEIDGQGSSYLVKTELYNEDGSIRQTSCYDSGGNSISCT</sequence>
<gene>
    <name evidence="1" type="ORF">GRFL_2608</name>
</gene>
<keyword evidence="2" id="KW-1185">Reference proteome</keyword>
<dbReference type="STRING" id="1229726.GRFL_2608"/>